<gene>
    <name evidence="2" type="ORF">chiPu_0003394</name>
</gene>
<proteinExistence type="predicted"/>
<evidence type="ECO:0000313" key="3">
    <source>
        <dbReference type="Proteomes" id="UP000287033"/>
    </source>
</evidence>
<accession>A0A401S3N6</accession>
<feature type="compositionally biased region" description="Basic and acidic residues" evidence="1">
    <location>
        <begin position="7"/>
        <end position="21"/>
    </location>
</feature>
<comment type="caution">
    <text evidence="2">The sequence shown here is derived from an EMBL/GenBank/DDBJ whole genome shotgun (WGS) entry which is preliminary data.</text>
</comment>
<feature type="region of interest" description="Disordered" evidence="1">
    <location>
        <begin position="1"/>
        <end position="80"/>
    </location>
</feature>
<dbReference type="EMBL" id="BEZZ01000073">
    <property type="protein sequence ID" value="GCC24991.1"/>
    <property type="molecule type" value="Genomic_DNA"/>
</dbReference>
<dbReference type="AlphaFoldDB" id="A0A401S3N6"/>
<keyword evidence="3" id="KW-1185">Reference proteome</keyword>
<evidence type="ECO:0000256" key="1">
    <source>
        <dbReference type="SAM" id="MobiDB-lite"/>
    </source>
</evidence>
<evidence type="ECO:0000313" key="2">
    <source>
        <dbReference type="EMBL" id="GCC24991.1"/>
    </source>
</evidence>
<protein>
    <submittedName>
        <fullName evidence="2">Uncharacterized protein</fullName>
    </submittedName>
</protein>
<organism evidence="2 3">
    <name type="scientific">Chiloscyllium punctatum</name>
    <name type="common">Brownbanded bambooshark</name>
    <name type="synonym">Hemiscyllium punctatum</name>
    <dbReference type="NCBI Taxonomy" id="137246"/>
    <lineage>
        <taxon>Eukaryota</taxon>
        <taxon>Metazoa</taxon>
        <taxon>Chordata</taxon>
        <taxon>Craniata</taxon>
        <taxon>Vertebrata</taxon>
        <taxon>Chondrichthyes</taxon>
        <taxon>Elasmobranchii</taxon>
        <taxon>Galeomorphii</taxon>
        <taxon>Galeoidea</taxon>
        <taxon>Orectolobiformes</taxon>
        <taxon>Hemiscylliidae</taxon>
        <taxon>Chiloscyllium</taxon>
    </lineage>
</organism>
<sequence>MLACSRFHREREREGGGEMRCRSLSSKKPGRGSATPQWKIPAALPRSGRPQSSLSARRVHADEHAAARDFSPPSPPRPRLLSARVCGNSAQLATERRLYLRQCGKE</sequence>
<reference evidence="2 3" key="1">
    <citation type="journal article" date="2018" name="Nat. Ecol. Evol.">
        <title>Shark genomes provide insights into elasmobranch evolution and the origin of vertebrates.</title>
        <authorList>
            <person name="Hara Y"/>
            <person name="Yamaguchi K"/>
            <person name="Onimaru K"/>
            <person name="Kadota M"/>
            <person name="Koyanagi M"/>
            <person name="Keeley SD"/>
            <person name="Tatsumi K"/>
            <person name="Tanaka K"/>
            <person name="Motone F"/>
            <person name="Kageyama Y"/>
            <person name="Nozu R"/>
            <person name="Adachi N"/>
            <person name="Nishimura O"/>
            <person name="Nakagawa R"/>
            <person name="Tanegashima C"/>
            <person name="Kiyatake I"/>
            <person name="Matsumoto R"/>
            <person name="Murakumo K"/>
            <person name="Nishida K"/>
            <person name="Terakita A"/>
            <person name="Kuratani S"/>
            <person name="Sato K"/>
            <person name="Hyodo S Kuraku.S."/>
        </authorList>
    </citation>
    <scope>NUCLEOTIDE SEQUENCE [LARGE SCALE GENOMIC DNA]</scope>
</reference>
<dbReference type="Proteomes" id="UP000287033">
    <property type="component" value="Unassembled WGS sequence"/>
</dbReference>
<name>A0A401S3N6_CHIPU</name>